<dbReference type="EMBL" id="BTGU01001818">
    <property type="protein sequence ID" value="GMN29898.1"/>
    <property type="molecule type" value="Genomic_DNA"/>
</dbReference>
<accession>A0AA87Z5H6</accession>
<proteinExistence type="predicted"/>
<evidence type="ECO:0000256" key="1">
    <source>
        <dbReference type="SAM" id="MobiDB-lite"/>
    </source>
</evidence>
<gene>
    <name evidence="2" type="ORF">TIFTF001_041377</name>
</gene>
<feature type="compositionally biased region" description="Acidic residues" evidence="1">
    <location>
        <begin position="18"/>
        <end position="28"/>
    </location>
</feature>
<evidence type="ECO:0000313" key="3">
    <source>
        <dbReference type="Proteomes" id="UP001187192"/>
    </source>
</evidence>
<evidence type="ECO:0000313" key="2">
    <source>
        <dbReference type="EMBL" id="GMN29898.1"/>
    </source>
</evidence>
<comment type="caution">
    <text evidence="2">The sequence shown here is derived from an EMBL/GenBank/DDBJ whole genome shotgun (WGS) entry which is preliminary data.</text>
</comment>
<sequence length="242" mass="27045">MVIPEDPPANPIIIDISSDEEDDIEDMPADPPADSFMADHTNGGEDTSSNHHWILGKEVFPCSLREWLANKATPHHLGGLMSNRTPSKRKDHVVVGFLERKGSKAGFNGSQEKGKIWDSSLRTQIPNPRGSRLLPVEEYEKSSCLDRTIDQEHRMRGVKIRPVNVIVSYRLATRAGLNGVVYGLNWIGLAAPITLCKRLVSWFDLVWTGRLQPLHGYVPRYVHVINLTAVLDVILWRVGAAD</sequence>
<name>A0AA87Z5H6_FICCA</name>
<organism evidence="2 3">
    <name type="scientific">Ficus carica</name>
    <name type="common">Common fig</name>
    <dbReference type="NCBI Taxonomy" id="3494"/>
    <lineage>
        <taxon>Eukaryota</taxon>
        <taxon>Viridiplantae</taxon>
        <taxon>Streptophyta</taxon>
        <taxon>Embryophyta</taxon>
        <taxon>Tracheophyta</taxon>
        <taxon>Spermatophyta</taxon>
        <taxon>Magnoliopsida</taxon>
        <taxon>eudicotyledons</taxon>
        <taxon>Gunneridae</taxon>
        <taxon>Pentapetalae</taxon>
        <taxon>rosids</taxon>
        <taxon>fabids</taxon>
        <taxon>Rosales</taxon>
        <taxon>Moraceae</taxon>
        <taxon>Ficeae</taxon>
        <taxon>Ficus</taxon>
    </lineage>
</organism>
<dbReference type="Proteomes" id="UP001187192">
    <property type="component" value="Unassembled WGS sequence"/>
</dbReference>
<protein>
    <submittedName>
        <fullName evidence="2">Uncharacterized protein</fullName>
    </submittedName>
</protein>
<reference evidence="2" key="1">
    <citation type="submission" date="2023-07" db="EMBL/GenBank/DDBJ databases">
        <title>draft genome sequence of fig (Ficus carica).</title>
        <authorList>
            <person name="Takahashi T."/>
            <person name="Nishimura K."/>
        </authorList>
    </citation>
    <scope>NUCLEOTIDE SEQUENCE</scope>
</reference>
<feature type="region of interest" description="Disordered" evidence="1">
    <location>
        <begin position="18"/>
        <end position="49"/>
    </location>
</feature>
<dbReference type="AlphaFoldDB" id="A0AA87Z5H6"/>
<keyword evidence="3" id="KW-1185">Reference proteome</keyword>